<dbReference type="KEGG" id="kma:B9H00_02495"/>
<dbReference type="InterPro" id="IPR027417">
    <property type="entry name" value="P-loop_NTPase"/>
</dbReference>
<dbReference type="InterPro" id="IPR011545">
    <property type="entry name" value="DEAD/DEAH_box_helicase_dom"/>
</dbReference>
<keyword evidence="4 11" id="KW-0378">Hydrolase</keyword>
<dbReference type="EMBL" id="CP021358">
    <property type="protein sequence ID" value="ART62080.1"/>
    <property type="molecule type" value="Genomic_DNA"/>
</dbReference>
<dbReference type="SUPFAM" id="SSF52540">
    <property type="entry name" value="P-loop containing nucleoside triphosphate hydrolases"/>
    <property type="match status" value="1"/>
</dbReference>
<dbReference type="PROSITE" id="PS51192">
    <property type="entry name" value="HELICASE_ATP_BIND_1"/>
    <property type="match status" value="1"/>
</dbReference>
<keyword evidence="6 11" id="KW-0067">ATP-binding</keyword>
<feature type="compositionally biased region" description="Basic and acidic residues" evidence="12">
    <location>
        <begin position="560"/>
        <end position="575"/>
    </location>
</feature>
<dbReference type="AlphaFoldDB" id="A0A240UM36"/>
<dbReference type="GO" id="GO:0016787">
    <property type="term" value="F:hydrolase activity"/>
    <property type="evidence" value="ECO:0007669"/>
    <property type="project" value="UniProtKB-KW"/>
</dbReference>
<evidence type="ECO:0000256" key="7">
    <source>
        <dbReference type="ARBA" id="ARBA00023016"/>
    </source>
</evidence>
<dbReference type="GO" id="GO:0042255">
    <property type="term" value="P:ribosome assembly"/>
    <property type="evidence" value="ECO:0007669"/>
    <property type="project" value="UniProtKB-ARBA"/>
</dbReference>
<feature type="region of interest" description="Disordered" evidence="12">
    <location>
        <begin position="434"/>
        <end position="475"/>
    </location>
</feature>
<evidence type="ECO:0000256" key="8">
    <source>
        <dbReference type="ARBA" id="ARBA00038437"/>
    </source>
</evidence>
<dbReference type="Gene3D" id="3.40.50.300">
    <property type="entry name" value="P-loop containing nucleotide triphosphate hydrolases"/>
    <property type="match status" value="2"/>
</dbReference>
<dbReference type="InterPro" id="IPR044742">
    <property type="entry name" value="DEAD/DEAH_RhlB"/>
</dbReference>
<dbReference type="Pfam" id="PF00270">
    <property type="entry name" value="DEAD"/>
    <property type="match status" value="1"/>
</dbReference>
<keyword evidence="2" id="KW-0963">Cytoplasm</keyword>
<dbReference type="GO" id="GO:0005829">
    <property type="term" value="C:cytosol"/>
    <property type="evidence" value="ECO:0007669"/>
    <property type="project" value="TreeGrafter"/>
</dbReference>
<feature type="compositionally biased region" description="Basic and acidic residues" evidence="12">
    <location>
        <begin position="444"/>
        <end position="470"/>
    </location>
</feature>
<dbReference type="SMART" id="SM00490">
    <property type="entry name" value="HELICc"/>
    <property type="match status" value="1"/>
</dbReference>
<dbReference type="InterPro" id="IPR014001">
    <property type="entry name" value="Helicase_ATP-bd"/>
</dbReference>
<protein>
    <recommendedName>
        <fullName evidence="10">DEAD-box ATP-dependent RNA helicase RhpA</fullName>
        <ecNumber evidence="1">3.6.4.13</ecNumber>
    </recommendedName>
</protein>
<evidence type="ECO:0000256" key="12">
    <source>
        <dbReference type="SAM" id="MobiDB-lite"/>
    </source>
</evidence>
<dbReference type="FunFam" id="3.40.50.300:FF:000108">
    <property type="entry name" value="ATP-dependent RNA helicase RhlE"/>
    <property type="match status" value="1"/>
</dbReference>
<proteinExistence type="inferred from homology"/>
<dbReference type="Pfam" id="PF03880">
    <property type="entry name" value="DbpA"/>
    <property type="match status" value="1"/>
</dbReference>
<accession>A0A240UM36</accession>
<dbReference type="CDD" id="cd00268">
    <property type="entry name" value="DEADc"/>
    <property type="match status" value="1"/>
</dbReference>
<dbReference type="Pfam" id="PF00271">
    <property type="entry name" value="Helicase_C"/>
    <property type="match status" value="1"/>
</dbReference>
<dbReference type="InterPro" id="IPR014014">
    <property type="entry name" value="RNA_helicase_DEAD_Q_motif"/>
</dbReference>
<dbReference type="InterPro" id="IPR012677">
    <property type="entry name" value="Nucleotide-bd_a/b_plait_sf"/>
</dbReference>
<evidence type="ECO:0000256" key="1">
    <source>
        <dbReference type="ARBA" id="ARBA00012552"/>
    </source>
</evidence>
<dbReference type="PROSITE" id="PS51195">
    <property type="entry name" value="Q_MOTIF"/>
    <property type="match status" value="1"/>
</dbReference>
<dbReference type="InterPro" id="IPR001650">
    <property type="entry name" value="Helicase_C-like"/>
</dbReference>
<evidence type="ECO:0000313" key="13">
    <source>
        <dbReference type="EMBL" id="ART62080.1"/>
    </source>
</evidence>
<gene>
    <name evidence="13" type="ORF">B9H00_02495</name>
</gene>
<dbReference type="GO" id="GO:0003724">
    <property type="term" value="F:RNA helicase activity"/>
    <property type="evidence" value="ECO:0007669"/>
    <property type="project" value="UniProtKB-EC"/>
</dbReference>
<dbReference type="Proteomes" id="UP000194457">
    <property type="component" value="Chromosome"/>
</dbReference>
<name>A0A240UM36_9GAMM</name>
<sequence length="575" mass="62930">MTSTSVASPTFGDMALLPAVLESLVSLGYETPSPIQAQTIPSLLEGADLLGQAQTGTGKTAAFALPLLSRLDLDRREPQVLVLAPTRELAQQVAVAFSRYGQNIKGLEVVTLCGGQDYREQMRGLKSGGQIVVGTPGRVIDHLDRGSLSLTGLNALVLDEADEMLRMGFIDDVKRVLKDTPTDAQRVFFSATLPPEISRIVSRYLVDPITVQIEARAATTTIQQRVCRVEGPAKIEALARIIEVEPVDAAIVFVRTRASCTTLVDQLVARGIAAAPLSGDLDQSLRERTVQRLKKGKVDVLVATDVAARGLDVPRITHVINFDMPHDTEAYIHRIGRTGRAGREGTAIAFAGNREVRKIRWLEQATGQKIDIMELPDEKTMRAHRDEKFKARAEAMLERGHEHQRAMVESLLEEGIDPIDLACVFASLARAGEPPIRSLPKSNPRSERPERGERSERGGERRPPRRREGGPSEGMTRYRLAVGHRDNIKPGQLVGALANEGGIEGARIGRIDIRQTHSLVELPTSLPETVLAKMARARVGGRQLEISKDAGRPEGGQSEGRSERPRRDDRRQQAS</sequence>
<dbReference type="OrthoDB" id="9805696at2"/>
<dbReference type="GO" id="GO:0009409">
    <property type="term" value="P:response to cold"/>
    <property type="evidence" value="ECO:0007669"/>
    <property type="project" value="TreeGrafter"/>
</dbReference>
<keyword evidence="5 11" id="KW-0347">Helicase</keyword>
<keyword evidence="7" id="KW-0346">Stress response</keyword>
<evidence type="ECO:0000256" key="5">
    <source>
        <dbReference type="ARBA" id="ARBA00022806"/>
    </source>
</evidence>
<dbReference type="InterPro" id="IPR000629">
    <property type="entry name" value="RNA-helicase_DEAD-box_CS"/>
</dbReference>
<dbReference type="CDD" id="cd18787">
    <property type="entry name" value="SF2_C_DEAD"/>
    <property type="match status" value="1"/>
</dbReference>
<dbReference type="InterPro" id="IPR050547">
    <property type="entry name" value="DEAD_box_RNA_helicases"/>
</dbReference>
<dbReference type="InterPro" id="IPR005580">
    <property type="entry name" value="DbpA/CsdA_RNA-bd_dom"/>
</dbReference>
<keyword evidence="3 11" id="KW-0547">Nucleotide-binding</keyword>
<dbReference type="InterPro" id="IPR034415">
    <property type="entry name" value="CsdA_RRM"/>
</dbReference>
<comment type="similarity">
    <text evidence="8 11">Belongs to the DEAD box helicase family.</text>
</comment>
<reference evidence="13" key="1">
    <citation type="submission" date="2017-05" db="EMBL/GenBank/DDBJ databases">
        <authorList>
            <person name="Song R."/>
            <person name="Chenine A.L."/>
            <person name="Ruprecht R.M."/>
        </authorList>
    </citation>
    <scope>NUCLEOTIDE SEQUENCE [LARGE SCALE GENOMIC DNA]</scope>
    <source>
        <strain evidence="13">SW32</strain>
    </source>
</reference>
<organism evidence="13 14">
    <name type="scientific">Kushneria marisflavi</name>
    <dbReference type="NCBI Taxonomy" id="157779"/>
    <lineage>
        <taxon>Bacteria</taxon>
        <taxon>Pseudomonadati</taxon>
        <taxon>Pseudomonadota</taxon>
        <taxon>Gammaproteobacteria</taxon>
        <taxon>Oceanospirillales</taxon>
        <taxon>Halomonadaceae</taxon>
        <taxon>Kushneria</taxon>
    </lineage>
</organism>
<dbReference type="PROSITE" id="PS00039">
    <property type="entry name" value="DEAD_ATP_HELICASE"/>
    <property type="match status" value="1"/>
</dbReference>
<dbReference type="GO" id="GO:0005840">
    <property type="term" value="C:ribosome"/>
    <property type="evidence" value="ECO:0007669"/>
    <property type="project" value="TreeGrafter"/>
</dbReference>
<dbReference type="RefSeq" id="WP_086899334.1">
    <property type="nucleotide sequence ID" value="NZ_CP021358.1"/>
</dbReference>
<evidence type="ECO:0000256" key="10">
    <source>
        <dbReference type="ARBA" id="ARBA00074363"/>
    </source>
</evidence>
<evidence type="ECO:0000256" key="9">
    <source>
        <dbReference type="ARBA" id="ARBA00047984"/>
    </source>
</evidence>
<evidence type="ECO:0000256" key="11">
    <source>
        <dbReference type="RuleBase" id="RU000492"/>
    </source>
</evidence>
<evidence type="ECO:0000256" key="6">
    <source>
        <dbReference type="ARBA" id="ARBA00022840"/>
    </source>
</evidence>
<dbReference type="PANTHER" id="PTHR47963:SF8">
    <property type="entry name" value="ATP-DEPENDENT RNA HELICASE DEAD"/>
    <property type="match status" value="1"/>
</dbReference>
<dbReference type="EC" id="3.6.4.13" evidence="1"/>
<dbReference type="CDD" id="cd12499">
    <property type="entry name" value="RRM_EcCsdA_like"/>
    <property type="match status" value="1"/>
</dbReference>
<dbReference type="InterPro" id="IPR057325">
    <property type="entry name" value="DeaD_dimer"/>
</dbReference>
<feature type="region of interest" description="Disordered" evidence="12">
    <location>
        <begin position="541"/>
        <end position="575"/>
    </location>
</feature>
<dbReference type="GO" id="GO:0005524">
    <property type="term" value="F:ATP binding"/>
    <property type="evidence" value="ECO:0007669"/>
    <property type="project" value="UniProtKB-KW"/>
</dbReference>
<evidence type="ECO:0000256" key="3">
    <source>
        <dbReference type="ARBA" id="ARBA00022741"/>
    </source>
</evidence>
<dbReference type="SMART" id="SM00487">
    <property type="entry name" value="DEXDc"/>
    <property type="match status" value="1"/>
</dbReference>
<dbReference type="PANTHER" id="PTHR47963">
    <property type="entry name" value="DEAD-BOX ATP-DEPENDENT RNA HELICASE 47, MITOCHONDRIAL"/>
    <property type="match status" value="1"/>
</dbReference>
<dbReference type="Gene3D" id="3.30.70.330">
    <property type="match status" value="1"/>
</dbReference>
<keyword evidence="14" id="KW-1185">Reference proteome</keyword>
<dbReference type="GO" id="GO:0033592">
    <property type="term" value="F:RNA strand annealing activity"/>
    <property type="evidence" value="ECO:0007669"/>
    <property type="project" value="TreeGrafter"/>
</dbReference>
<evidence type="ECO:0000256" key="4">
    <source>
        <dbReference type="ARBA" id="ARBA00022801"/>
    </source>
</evidence>
<evidence type="ECO:0000313" key="14">
    <source>
        <dbReference type="Proteomes" id="UP000194457"/>
    </source>
</evidence>
<evidence type="ECO:0000256" key="2">
    <source>
        <dbReference type="ARBA" id="ARBA00022490"/>
    </source>
</evidence>
<dbReference type="PROSITE" id="PS51194">
    <property type="entry name" value="HELICASE_CTER"/>
    <property type="match status" value="1"/>
</dbReference>
<comment type="catalytic activity">
    <reaction evidence="9">
        <text>ATP + H2O = ADP + phosphate + H(+)</text>
        <dbReference type="Rhea" id="RHEA:13065"/>
        <dbReference type="ChEBI" id="CHEBI:15377"/>
        <dbReference type="ChEBI" id="CHEBI:15378"/>
        <dbReference type="ChEBI" id="CHEBI:30616"/>
        <dbReference type="ChEBI" id="CHEBI:43474"/>
        <dbReference type="ChEBI" id="CHEBI:456216"/>
        <dbReference type="EC" id="3.6.4.13"/>
    </reaction>
</comment>
<dbReference type="Pfam" id="PF25399">
    <property type="entry name" value="DeaD_dimer"/>
    <property type="match status" value="1"/>
</dbReference>